<protein>
    <submittedName>
        <fullName evidence="1">Uncharacterized protein</fullName>
    </submittedName>
</protein>
<keyword evidence="2" id="KW-1185">Reference proteome</keyword>
<reference evidence="1" key="2">
    <citation type="submission" date="2021-01" db="EMBL/GenBank/DDBJ databases">
        <authorList>
            <person name="Schikora-Tamarit M.A."/>
        </authorList>
    </citation>
    <scope>NUCLEOTIDE SEQUENCE</scope>
    <source>
        <strain evidence="1">CBS6341</strain>
    </source>
</reference>
<evidence type="ECO:0000313" key="2">
    <source>
        <dbReference type="Proteomes" id="UP000769528"/>
    </source>
</evidence>
<name>A0A9P8PQA9_9ASCO</name>
<organism evidence="1 2">
    <name type="scientific">Wickerhamomyces mucosus</name>
    <dbReference type="NCBI Taxonomy" id="1378264"/>
    <lineage>
        <taxon>Eukaryota</taxon>
        <taxon>Fungi</taxon>
        <taxon>Dikarya</taxon>
        <taxon>Ascomycota</taxon>
        <taxon>Saccharomycotina</taxon>
        <taxon>Saccharomycetes</taxon>
        <taxon>Phaffomycetales</taxon>
        <taxon>Wickerhamomycetaceae</taxon>
        <taxon>Wickerhamomyces</taxon>
    </lineage>
</organism>
<sequence>MKQMLPVLTKPLGVIFGILEIEACVLKFLSNTYFKTTAPNGSKAFETLDETLDLIGFLETAFCAIAAQPKTGVMIVESSFLVLSTNSGLAFNSSDSLNSSKSFELSNTFESSEVFCSFNSLSVALVVPNNKGSSTSLSKASISKGNLKMKTFSSWDFPLRSPLSLLVSISTFEFISFESVSFASVSFTSLSFFTLLISLELSL</sequence>
<accession>A0A9P8PQA9</accession>
<proteinExistence type="predicted"/>
<comment type="caution">
    <text evidence="1">The sequence shown here is derived from an EMBL/GenBank/DDBJ whole genome shotgun (WGS) entry which is preliminary data.</text>
</comment>
<dbReference type="Proteomes" id="UP000769528">
    <property type="component" value="Unassembled WGS sequence"/>
</dbReference>
<gene>
    <name evidence="1" type="ORF">WICMUC_002522</name>
</gene>
<dbReference type="AlphaFoldDB" id="A0A9P8PQA9"/>
<reference evidence="1" key="1">
    <citation type="journal article" date="2021" name="Open Biol.">
        <title>Shared evolutionary footprints suggest mitochondrial oxidative damage underlies multiple complex I losses in fungi.</title>
        <authorList>
            <person name="Schikora-Tamarit M.A."/>
            <person name="Marcet-Houben M."/>
            <person name="Nosek J."/>
            <person name="Gabaldon T."/>
        </authorList>
    </citation>
    <scope>NUCLEOTIDE SEQUENCE</scope>
    <source>
        <strain evidence="1">CBS6341</strain>
    </source>
</reference>
<dbReference type="EMBL" id="JAEUBF010000722">
    <property type="protein sequence ID" value="KAH3675730.1"/>
    <property type="molecule type" value="Genomic_DNA"/>
</dbReference>
<evidence type="ECO:0000313" key="1">
    <source>
        <dbReference type="EMBL" id="KAH3675730.1"/>
    </source>
</evidence>